<comment type="caution">
    <text evidence="1">The sequence shown here is derived from an EMBL/GenBank/DDBJ whole genome shotgun (WGS) entry which is preliminary data.</text>
</comment>
<evidence type="ECO:0000313" key="1">
    <source>
        <dbReference type="EMBL" id="KAJ9090591.1"/>
    </source>
</evidence>
<proteinExistence type="predicted"/>
<gene>
    <name evidence="1" type="ORF">DSO57_1001046</name>
</gene>
<accession>A0ACC2UV03</accession>
<dbReference type="EMBL" id="QTSX02000002">
    <property type="protein sequence ID" value="KAJ9090591.1"/>
    <property type="molecule type" value="Genomic_DNA"/>
</dbReference>
<name>A0ACC2UV03_9FUNG</name>
<protein>
    <submittedName>
        <fullName evidence="1">Uncharacterized protein</fullName>
    </submittedName>
</protein>
<organism evidence="1 2">
    <name type="scientific">Entomophthora muscae</name>
    <dbReference type="NCBI Taxonomy" id="34485"/>
    <lineage>
        <taxon>Eukaryota</taxon>
        <taxon>Fungi</taxon>
        <taxon>Fungi incertae sedis</taxon>
        <taxon>Zoopagomycota</taxon>
        <taxon>Entomophthoromycotina</taxon>
        <taxon>Entomophthoromycetes</taxon>
        <taxon>Entomophthorales</taxon>
        <taxon>Entomophthoraceae</taxon>
        <taxon>Entomophthora</taxon>
    </lineage>
</organism>
<keyword evidence="2" id="KW-1185">Reference proteome</keyword>
<reference evidence="1" key="1">
    <citation type="submission" date="2022-04" db="EMBL/GenBank/DDBJ databases">
        <title>Genome of the entomopathogenic fungus Entomophthora muscae.</title>
        <authorList>
            <person name="Elya C."/>
            <person name="Lovett B.R."/>
            <person name="Lee E."/>
            <person name="Macias A.M."/>
            <person name="Hajek A.E."/>
            <person name="De Bivort B.L."/>
            <person name="Kasson M.T."/>
            <person name="De Fine Licht H.H."/>
            <person name="Stajich J.E."/>
        </authorList>
    </citation>
    <scope>NUCLEOTIDE SEQUENCE</scope>
    <source>
        <strain evidence="1">Berkeley</strain>
    </source>
</reference>
<sequence>MYSNSGKTPEEYAQRKSLLWECILLGIVFPYSVGINCVNFLPVDKSPFLPFVFCWLPNIWLIYAALAKVLIQLRLGLKAIVS</sequence>
<evidence type="ECO:0000313" key="2">
    <source>
        <dbReference type="Proteomes" id="UP001165960"/>
    </source>
</evidence>
<dbReference type="Proteomes" id="UP001165960">
    <property type="component" value="Unassembled WGS sequence"/>
</dbReference>